<dbReference type="Pfam" id="PF00020">
    <property type="entry name" value="TNFR_c6"/>
    <property type="match status" value="1"/>
</dbReference>
<keyword evidence="3" id="KW-1133">Transmembrane helix</keyword>
<evidence type="ECO:0000259" key="4">
    <source>
        <dbReference type="PROSITE" id="PS50050"/>
    </source>
</evidence>
<evidence type="ECO:0000313" key="5">
    <source>
        <dbReference type="EMBL" id="KAK2862001.1"/>
    </source>
</evidence>
<dbReference type="EMBL" id="JAUPFM010000001">
    <property type="protein sequence ID" value="KAK2862001.1"/>
    <property type="molecule type" value="Genomic_DNA"/>
</dbReference>
<evidence type="ECO:0000256" key="3">
    <source>
        <dbReference type="SAM" id="Phobius"/>
    </source>
</evidence>
<evidence type="ECO:0000313" key="6">
    <source>
        <dbReference type="Proteomes" id="UP001187415"/>
    </source>
</evidence>
<protein>
    <recommendedName>
        <fullName evidence="4">TNFR-Cys domain-containing protein</fullName>
    </recommendedName>
</protein>
<keyword evidence="3" id="KW-0472">Membrane</keyword>
<feature type="region of interest" description="Disordered" evidence="2">
    <location>
        <begin position="246"/>
        <end position="271"/>
    </location>
</feature>
<dbReference type="PANTHER" id="PTHR47139:SF3">
    <property type="entry name" value="SI:CH73-361P23.3"/>
    <property type="match status" value="1"/>
</dbReference>
<accession>A0AA88NR34</accession>
<evidence type="ECO:0000256" key="2">
    <source>
        <dbReference type="SAM" id="MobiDB-lite"/>
    </source>
</evidence>
<feature type="transmembrane region" description="Helical" evidence="3">
    <location>
        <begin position="208"/>
        <end position="231"/>
    </location>
</feature>
<dbReference type="AlphaFoldDB" id="A0AA88NR34"/>
<feature type="domain" description="TNFR-Cys" evidence="4">
    <location>
        <begin position="43"/>
        <end position="85"/>
    </location>
</feature>
<feature type="region of interest" description="Disordered" evidence="2">
    <location>
        <begin position="178"/>
        <end position="203"/>
    </location>
</feature>
<dbReference type="Gene3D" id="2.10.50.10">
    <property type="entry name" value="Tumor Necrosis Factor Receptor, subunit A, domain 2"/>
    <property type="match status" value="2"/>
</dbReference>
<keyword evidence="3" id="KW-0812">Transmembrane</keyword>
<dbReference type="PROSITE" id="PS50050">
    <property type="entry name" value="TNFR_NGFR_2"/>
    <property type="match status" value="1"/>
</dbReference>
<organism evidence="5 6">
    <name type="scientific">Channa striata</name>
    <name type="common">Snakehead murrel</name>
    <name type="synonym">Ophicephalus striatus</name>
    <dbReference type="NCBI Taxonomy" id="64152"/>
    <lineage>
        <taxon>Eukaryota</taxon>
        <taxon>Metazoa</taxon>
        <taxon>Chordata</taxon>
        <taxon>Craniata</taxon>
        <taxon>Vertebrata</taxon>
        <taxon>Euteleostomi</taxon>
        <taxon>Actinopterygii</taxon>
        <taxon>Neopterygii</taxon>
        <taxon>Teleostei</taxon>
        <taxon>Neoteleostei</taxon>
        <taxon>Acanthomorphata</taxon>
        <taxon>Anabantaria</taxon>
        <taxon>Anabantiformes</taxon>
        <taxon>Channoidei</taxon>
        <taxon>Channidae</taxon>
        <taxon>Channa</taxon>
    </lineage>
</organism>
<feature type="repeat" description="TNFR-Cys" evidence="1">
    <location>
        <begin position="43"/>
        <end position="85"/>
    </location>
</feature>
<comment type="caution">
    <text evidence="5">The sequence shown here is derived from an EMBL/GenBank/DDBJ whole genome shotgun (WGS) entry which is preliminary data.</text>
</comment>
<evidence type="ECO:0000256" key="1">
    <source>
        <dbReference type="PROSITE-ProRule" id="PRU00206"/>
    </source>
</evidence>
<dbReference type="GO" id="GO:0038023">
    <property type="term" value="F:signaling receptor activity"/>
    <property type="evidence" value="ECO:0007669"/>
    <property type="project" value="TreeGrafter"/>
</dbReference>
<dbReference type="PANTHER" id="PTHR47139">
    <property type="entry name" value="TUMOR NECROSIS FACTOR RECEPTOR SUPERFAMILY MEMBER 9"/>
    <property type="match status" value="1"/>
</dbReference>
<comment type="caution">
    <text evidence="1">Lacks conserved residue(s) required for the propagation of feature annotation.</text>
</comment>
<keyword evidence="1" id="KW-1015">Disulfide bond</keyword>
<dbReference type="Proteomes" id="UP001187415">
    <property type="component" value="Unassembled WGS sequence"/>
</dbReference>
<feature type="compositionally biased region" description="Low complexity" evidence="2">
    <location>
        <begin position="178"/>
        <end position="200"/>
    </location>
</feature>
<sequence>MLVFKLVIFTLTLAQYINSSDGGSTVCPKGKRVKVSRGGGCEVCPDGSYQPDNNYSQQCKACTNCEANRGSFVKEECTKETDRKCECRKGFVPLEKDSSTCKCDPGFGLKDGECSQCEDGYFNNRINSPCRKWKECTSGVNITGSRTSDVICNHLRTDYNITKHVITQLTSHRPFEKTQTTTTNTVATTTGTPPQTVEPTRSSNTGNYIGMGLLMFGIIGLLVLTAFTCKLHITANCMQRKTAVQTKDSCRRPVEESGNSRSSLKLNPEEP</sequence>
<gene>
    <name evidence="5" type="ORF">Q5P01_001534</name>
</gene>
<proteinExistence type="predicted"/>
<reference evidence="5" key="1">
    <citation type="submission" date="2023-07" db="EMBL/GenBank/DDBJ databases">
        <title>Chromosome-level Genome Assembly of Striped Snakehead (Channa striata).</title>
        <authorList>
            <person name="Liu H."/>
        </authorList>
    </citation>
    <scope>NUCLEOTIDE SEQUENCE</scope>
    <source>
        <strain evidence="5">Gz</strain>
        <tissue evidence="5">Muscle</tissue>
    </source>
</reference>
<feature type="disulfide bond" evidence="1">
    <location>
        <begin position="44"/>
        <end position="59"/>
    </location>
</feature>
<dbReference type="GO" id="GO:0042127">
    <property type="term" value="P:regulation of cell population proliferation"/>
    <property type="evidence" value="ECO:0007669"/>
    <property type="project" value="TreeGrafter"/>
</dbReference>
<keyword evidence="6" id="KW-1185">Reference proteome</keyword>
<dbReference type="SUPFAM" id="SSF57586">
    <property type="entry name" value="TNF receptor-like"/>
    <property type="match status" value="1"/>
</dbReference>
<dbReference type="SMART" id="SM00208">
    <property type="entry name" value="TNFR"/>
    <property type="match status" value="2"/>
</dbReference>
<name>A0AA88NR34_CHASR</name>
<dbReference type="InterPro" id="IPR001368">
    <property type="entry name" value="TNFR/NGFR_Cys_rich_reg"/>
</dbReference>